<sequence>MAPKWPHVNNGPEHINEHATYLREACNQLQAVDRGRQNQVPWNIVQPYLASTLALIGKVLRQPGMGEILQHVQDAARCTQSIQKDVTLIKNSVGLSTTPLNRANFSGTGNTAATWAQVAAQAKGAPPPPPPAAHGITTAKAPPAVTAYKDRVVTVKLKDHGVAQRFRAHSAAWIRQQVQISIRDNTATKVIKVVAAHQLKSGDIQIFASTTAEAAQLKQNPGWVKGLGVHAELVVPTYGVIVHGIPTNSINIKDQDATIQQMLADNYTVIPHAKVSYIGWLTKEATLKRASSIVVEFTDPEMANAIIYAGMAWEGQIHQCQLYDRACRVKQCFRCYNYGHIGTQCDAAQICGYCAELHETKNCRQKGVKGFTPRCPVCKDAHTAWSNACPARRKEMGRIELAKQVRNIYWHVASKGVLRRDDSFRKQAPQQTITVPDTPNPETSDDTAAPENPPTQTRDSLQESTVVTQTRADTPAAEDWVTPASYQEPTSQQVPIDPELLAMEQFPEARLAVDVEVTEEPPEAALTQQSLYPLEGIQGEFNTQDADLWLANLANNDTESLPNDPTAAGSTPTSLATNTHTAQGNIYKSCRCPQHQEVYSTWPTHNAELTIAHCMKTCMYCGKDFSVAGALRKHIRKAEYAQRNLTVRSEYNVWKSRDVVLASLFQNQRILEYDILAIQEPWRNPFIATTYHPLKGHFRLTYLDNDATRVCFYINKRIDPGTWNVSYISKDIISLSIRNPRSDSNINIVNVYNEVDTNTLTILAETLRNLEPDTKTVVLGDFNLHHPLWSTRHRRPIHGRNTEQLLAIIEDFQLELLTVPGTPTHRWKDGDSTIDLTFATANVAPHLVHCKIDRDLDCESDHLPVAVAFEWEWKTASPNKKRLWTKTNISVLRQTVQDRLPQHCETTVPRDRDDIDALVASIIKALGAGIDASTPWSNPSPRSIAGFDQECKDICAEVQRLRRRWQRTRHDDDYEAYRQARNRKGRLVQRLLRNTHRQRVEEATSTTNGLWKLVKWAKNRHETTSACTPALARPDGELVHRPEEKAEVLRNSFFPPPLEADLSDMDGYEYPSPIECPDITRPEIERAIRRAAPRLLALTAFLMLFNACLRLGYCPQHFREAITVVLRKQGKDDYTQPKSYRPIALLNTLGKILEAIIASRLAYLADVHQLLPSRHTGGRKLASTEHAVHFLLQRIHQAWLEGKVASLLLLDVSGAYDNVSRERLLHNLRKRRVSELIVGWVASFLSGRSTTLKLQEYTAPSVPVETGIPQGSPVSPMLYLFYNADLVEECNTSETESVGYIDDVSILAVGDSATRNCKTLKIMHRKAQDWARKHGSQFSPAKYELVHFTRDPAANCTHALRLPHAIVKASPSCRYLGIQMDSRLRWDYHKEKMEAAATKRLSALSALASSTWGTGLINLRHVYRAMIVPQMLYGCSAWHVPGKGRINRGADMISAIAKIQRRAAQTITGAFRTTAGAAVDVEAHLLPVQQQLEQTVLESAMRIRTSPLYGDMAASNTDFSTAQWTRREREERSPLDQLSSVLRHKYEMPLERLEKRQPHVVPPWWVPPTVHISESAEEAIKEHDATDLETICVYTDGSGINGHVGAAAVAPTLRVSDVCAKRTEYMGTSSISTVYAAELQGLVLALELVLDIHTTVSTPGKCAIFTDNQAAIQAMRNPKSPSGQYILIEAIEALDKLRDLGWHVEFRWIPAHVGVPGNEAADRAAKEAAGHDPNARAAAEPPPEPPSLRALTATARSIIRKTMKEEWKQAWQTAKHGRYLFRLGVRPDKAILDKHNGTHRAISSVITQMRTGKIGLRAYLHGINKADTDQCPCGYGIQTVRHILLECRNWTEERNRMWAGKHPWVDIKRILCSSSIAVQAAKMMIRTGLLEQFRAVPSTVLQYT</sequence>
<feature type="compositionally biased region" description="Polar residues" evidence="4">
    <location>
        <begin position="428"/>
        <end position="442"/>
    </location>
</feature>
<dbReference type="Pfam" id="PF14529">
    <property type="entry name" value="Exo_endo_phos_2"/>
    <property type="match status" value="1"/>
</dbReference>
<dbReference type="Pfam" id="PF00078">
    <property type="entry name" value="RVT_1"/>
    <property type="match status" value="1"/>
</dbReference>
<reference evidence="8 9" key="1">
    <citation type="journal article" date="2024" name="Microbiol. Resour. Announc.">
        <title>Genome annotations for the ascomycete fungi Trichoderma harzianum, Trichoderma aggressivum, and Purpureocillium lilacinum.</title>
        <authorList>
            <person name="Beijen E.P.W."/>
            <person name="Ohm R.A."/>
        </authorList>
    </citation>
    <scope>NUCLEOTIDE SEQUENCE [LARGE SCALE GENOMIC DNA]</scope>
    <source>
        <strain evidence="8 9">CBS 150709</strain>
    </source>
</reference>
<feature type="domain" description="C2H2-type" evidence="5">
    <location>
        <begin position="616"/>
        <end position="644"/>
    </location>
</feature>
<feature type="compositionally biased region" description="Basic and acidic residues" evidence="4">
    <location>
        <begin position="1720"/>
        <end position="1734"/>
    </location>
</feature>
<evidence type="ECO:0000256" key="1">
    <source>
        <dbReference type="ARBA" id="ARBA00004173"/>
    </source>
</evidence>
<dbReference type="PANTHER" id="PTHR33481:SF1">
    <property type="entry name" value="ENDONUCLEASE_EXONUCLEASE_PHOSPHATASE DOMAIN-CONTAINING PROTEIN-RELATED"/>
    <property type="match status" value="1"/>
</dbReference>
<feature type="region of interest" description="Disordered" evidence="4">
    <location>
        <begin position="559"/>
        <end position="578"/>
    </location>
</feature>
<dbReference type="InterPro" id="IPR005135">
    <property type="entry name" value="Endo/exonuclease/phosphatase"/>
</dbReference>
<proteinExistence type="predicted"/>
<evidence type="ECO:0000259" key="6">
    <source>
        <dbReference type="PROSITE" id="PS50878"/>
    </source>
</evidence>
<evidence type="ECO:0000259" key="5">
    <source>
        <dbReference type="PROSITE" id="PS50157"/>
    </source>
</evidence>
<dbReference type="PROSITE" id="PS50879">
    <property type="entry name" value="RNASE_H_1"/>
    <property type="match status" value="1"/>
</dbReference>
<organism evidence="8 9">
    <name type="scientific">Purpureocillium lilacinum</name>
    <name type="common">Paecilomyces lilacinus</name>
    <dbReference type="NCBI Taxonomy" id="33203"/>
    <lineage>
        <taxon>Eukaryota</taxon>
        <taxon>Fungi</taxon>
        <taxon>Dikarya</taxon>
        <taxon>Ascomycota</taxon>
        <taxon>Pezizomycotina</taxon>
        <taxon>Sordariomycetes</taxon>
        <taxon>Hypocreomycetidae</taxon>
        <taxon>Hypocreales</taxon>
        <taxon>Ophiocordycipitaceae</taxon>
        <taxon>Purpureocillium</taxon>
    </lineage>
</organism>
<dbReference type="PANTHER" id="PTHR33481">
    <property type="entry name" value="REVERSE TRANSCRIPTASE"/>
    <property type="match status" value="1"/>
</dbReference>
<dbReference type="Pfam" id="PF00075">
    <property type="entry name" value="RNase_H"/>
    <property type="match status" value="1"/>
</dbReference>
<dbReference type="InterPro" id="IPR013087">
    <property type="entry name" value="Znf_C2H2_type"/>
</dbReference>
<dbReference type="InterPro" id="IPR000477">
    <property type="entry name" value="RT_dom"/>
</dbReference>
<dbReference type="PROSITE" id="PS50157">
    <property type="entry name" value="ZINC_FINGER_C2H2_2"/>
    <property type="match status" value="1"/>
</dbReference>
<evidence type="ECO:0000313" key="9">
    <source>
        <dbReference type="Proteomes" id="UP001287286"/>
    </source>
</evidence>
<evidence type="ECO:0000313" key="8">
    <source>
        <dbReference type="EMBL" id="KAK4073054.1"/>
    </source>
</evidence>
<dbReference type="CDD" id="cd01650">
    <property type="entry name" value="RT_nLTR_like"/>
    <property type="match status" value="1"/>
</dbReference>
<comment type="subcellular location">
    <subcellularLocation>
        <location evidence="1">Mitochondrion</location>
    </subcellularLocation>
</comment>
<keyword evidence="3" id="KW-0863">Zinc-finger</keyword>
<dbReference type="Proteomes" id="UP001287286">
    <property type="component" value="Unassembled WGS sequence"/>
</dbReference>
<name>A0ABR0BF02_PURLI</name>
<dbReference type="CDD" id="cd09276">
    <property type="entry name" value="Rnase_HI_RT_non_LTR"/>
    <property type="match status" value="1"/>
</dbReference>
<protein>
    <recommendedName>
        <fullName evidence="10">Reverse transcriptase</fullName>
    </recommendedName>
</protein>
<evidence type="ECO:0000259" key="7">
    <source>
        <dbReference type="PROSITE" id="PS50879"/>
    </source>
</evidence>
<evidence type="ECO:0008006" key="10">
    <source>
        <dbReference type="Google" id="ProtNLM"/>
    </source>
</evidence>
<keyword evidence="3" id="KW-0862">Zinc</keyword>
<accession>A0ABR0BF02</accession>
<feature type="region of interest" description="Disordered" evidence="4">
    <location>
        <begin position="1719"/>
        <end position="1748"/>
    </location>
</feature>
<dbReference type="PROSITE" id="PS50878">
    <property type="entry name" value="RT_POL"/>
    <property type="match status" value="1"/>
</dbReference>
<dbReference type="EMBL" id="JAWRVI010000175">
    <property type="protein sequence ID" value="KAK4073054.1"/>
    <property type="molecule type" value="Genomic_DNA"/>
</dbReference>
<feature type="region of interest" description="Disordered" evidence="4">
    <location>
        <begin position="421"/>
        <end position="492"/>
    </location>
</feature>
<feature type="domain" description="RNase H type-1" evidence="7">
    <location>
        <begin position="1587"/>
        <end position="1730"/>
    </location>
</feature>
<dbReference type="InterPro" id="IPR002156">
    <property type="entry name" value="RNaseH_domain"/>
</dbReference>
<dbReference type="SUPFAM" id="SSF53098">
    <property type="entry name" value="Ribonuclease H-like"/>
    <property type="match status" value="1"/>
</dbReference>
<keyword evidence="9" id="KW-1185">Reference proteome</keyword>
<dbReference type="InterPro" id="IPR036397">
    <property type="entry name" value="RNaseH_sf"/>
</dbReference>
<feature type="compositionally biased region" description="Polar residues" evidence="4">
    <location>
        <begin position="454"/>
        <end position="472"/>
    </location>
</feature>
<keyword evidence="2" id="KW-0496">Mitochondrion</keyword>
<evidence type="ECO:0000256" key="2">
    <source>
        <dbReference type="ARBA" id="ARBA00023128"/>
    </source>
</evidence>
<evidence type="ECO:0000256" key="3">
    <source>
        <dbReference type="PROSITE-ProRule" id="PRU00042"/>
    </source>
</evidence>
<dbReference type="SUPFAM" id="SSF56672">
    <property type="entry name" value="DNA/RNA polymerases"/>
    <property type="match status" value="1"/>
</dbReference>
<keyword evidence="3" id="KW-0479">Metal-binding</keyword>
<evidence type="ECO:0000256" key="4">
    <source>
        <dbReference type="SAM" id="MobiDB-lite"/>
    </source>
</evidence>
<comment type="caution">
    <text evidence="8">The sequence shown here is derived from an EMBL/GenBank/DDBJ whole genome shotgun (WGS) entry which is preliminary data.</text>
</comment>
<dbReference type="SUPFAM" id="SSF56219">
    <property type="entry name" value="DNase I-like"/>
    <property type="match status" value="1"/>
</dbReference>
<dbReference type="InterPro" id="IPR012337">
    <property type="entry name" value="RNaseH-like_sf"/>
</dbReference>
<dbReference type="Gene3D" id="3.60.10.10">
    <property type="entry name" value="Endonuclease/exonuclease/phosphatase"/>
    <property type="match status" value="1"/>
</dbReference>
<dbReference type="Gene3D" id="3.30.420.10">
    <property type="entry name" value="Ribonuclease H-like superfamily/Ribonuclease H"/>
    <property type="match status" value="1"/>
</dbReference>
<dbReference type="InterPro" id="IPR036691">
    <property type="entry name" value="Endo/exonu/phosph_ase_sf"/>
</dbReference>
<gene>
    <name evidence="8" type="ORF">Purlil1_13167</name>
</gene>
<feature type="domain" description="Reverse transcriptase" evidence="6">
    <location>
        <begin position="1107"/>
        <end position="1380"/>
    </location>
</feature>
<dbReference type="InterPro" id="IPR043502">
    <property type="entry name" value="DNA/RNA_pol_sf"/>
</dbReference>